<feature type="signal peptide" evidence="1">
    <location>
        <begin position="1"/>
        <end position="21"/>
    </location>
</feature>
<keyword evidence="3" id="KW-1185">Reference proteome</keyword>
<name>A0ABV9KK81_9RHOB</name>
<reference evidence="3" key="1">
    <citation type="journal article" date="2019" name="Int. J. Syst. Evol. Microbiol.">
        <title>The Global Catalogue of Microorganisms (GCM) 10K type strain sequencing project: providing services to taxonomists for standard genome sequencing and annotation.</title>
        <authorList>
            <consortium name="The Broad Institute Genomics Platform"/>
            <consortium name="The Broad Institute Genome Sequencing Center for Infectious Disease"/>
            <person name="Wu L."/>
            <person name="Ma J."/>
        </authorList>
    </citation>
    <scope>NUCLEOTIDE SEQUENCE [LARGE SCALE GENOMIC DNA]</scope>
    <source>
        <strain evidence="3">CGMCC 4.7283</strain>
    </source>
</reference>
<dbReference type="InterPro" id="IPR052022">
    <property type="entry name" value="26kDa_periplasmic_antigen"/>
</dbReference>
<dbReference type="Gene3D" id="3.30.70.2970">
    <property type="entry name" value="Protein of unknown function (DUF541), domain 2"/>
    <property type="match status" value="1"/>
</dbReference>
<keyword evidence="1" id="KW-0732">Signal</keyword>
<protein>
    <submittedName>
        <fullName evidence="2">SIMPL domain-containing protein</fullName>
    </submittedName>
</protein>
<dbReference type="Gene3D" id="3.30.110.170">
    <property type="entry name" value="Protein of unknown function (DUF541), domain 1"/>
    <property type="match status" value="1"/>
</dbReference>
<dbReference type="Proteomes" id="UP001595973">
    <property type="component" value="Unassembled WGS sequence"/>
</dbReference>
<dbReference type="InterPro" id="IPR007497">
    <property type="entry name" value="SIMPL/DUF541"/>
</dbReference>
<dbReference type="PANTHER" id="PTHR34387:SF1">
    <property type="entry name" value="PERIPLASMIC IMMUNOGENIC PROTEIN"/>
    <property type="match status" value="1"/>
</dbReference>
<comment type="caution">
    <text evidence="2">The sequence shown here is derived from an EMBL/GenBank/DDBJ whole genome shotgun (WGS) entry which is preliminary data.</text>
</comment>
<evidence type="ECO:0000313" key="2">
    <source>
        <dbReference type="EMBL" id="MFC4670041.1"/>
    </source>
</evidence>
<sequence length="229" mass="23274">MNGKVLSAAALICALLTPAGAETAPSRQIVVTGEGRVDTTPDMAVISLGVTHEAKAAMAAMGETSAAVAAVLERLTSMGVAEKDVQTENVSLNPIWSDPGSQGGVPSISGFSASNTVQVRVRDLERLGAIMDTAIGDGANTFSGLQFSLQNPAPQEEEARKRAVADGMARAKALAEAAGVTLGPVQQINEIGGGIPGPMKMSMARDEGIPIAAGEVSVSVTVSMTFAIE</sequence>
<dbReference type="PANTHER" id="PTHR34387">
    <property type="entry name" value="SLR1258 PROTEIN"/>
    <property type="match status" value="1"/>
</dbReference>
<feature type="chain" id="PRO_5045888635" evidence="1">
    <location>
        <begin position="22"/>
        <end position="229"/>
    </location>
</feature>
<dbReference type="RefSeq" id="WP_380718629.1">
    <property type="nucleotide sequence ID" value="NZ_JBHSGI010000024.1"/>
</dbReference>
<accession>A0ABV9KK81</accession>
<evidence type="ECO:0000313" key="3">
    <source>
        <dbReference type="Proteomes" id="UP001595973"/>
    </source>
</evidence>
<dbReference type="EMBL" id="JBHSGI010000024">
    <property type="protein sequence ID" value="MFC4670041.1"/>
    <property type="molecule type" value="Genomic_DNA"/>
</dbReference>
<organism evidence="2 3">
    <name type="scientific">Seohaeicola nanhaiensis</name>
    <dbReference type="NCBI Taxonomy" id="1387282"/>
    <lineage>
        <taxon>Bacteria</taxon>
        <taxon>Pseudomonadati</taxon>
        <taxon>Pseudomonadota</taxon>
        <taxon>Alphaproteobacteria</taxon>
        <taxon>Rhodobacterales</taxon>
        <taxon>Roseobacteraceae</taxon>
        <taxon>Seohaeicola</taxon>
    </lineage>
</organism>
<dbReference type="Pfam" id="PF04402">
    <property type="entry name" value="SIMPL"/>
    <property type="match status" value="1"/>
</dbReference>
<evidence type="ECO:0000256" key="1">
    <source>
        <dbReference type="SAM" id="SignalP"/>
    </source>
</evidence>
<gene>
    <name evidence="2" type="ORF">ACFO5X_15875</name>
</gene>
<proteinExistence type="predicted"/>